<dbReference type="GeneID" id="79825643"/>
<evidence type="ECO:0000313" key="3">
    <source>
        <dbReference type="Proteomes" id="UP000294684"/>
    </source>
</evidence>
<dbReference type="AlphaFoldDB" id="A0A4R8MQK1"/>
<dbReference type="STRING" id="1193051.LEP1GSC017_3684"/>
<feature type="transmembrane region" description="Helical" evidence="1">
    <location>
        <begin position="163"/>
        <end position="187"/>
    </location>
</feature>
<dbReference type="EMBL" id="SORO01000001">
    <property type="protein sequence ID" value="TDY71324.1"/>
    <property type="molecule type" value="Genomic_DNA"/>
</dbReference>
<keyword evidence="1" id="KW-0472">Membrane</keyword>
<evidence type="ECO:0000313" key="2">
    <source>
        <dbReference type="EMBL" id="TDY71324.1"/>
    </source>
</evidence>
<accession>A0A4R8MQK1</accession>
<protein>
    <recommendedName>
        <fullName evidence="4">Tetratricopeptide repeat protein</fullName>
    </recommendedName>
</protein>
<evidence type="ECO:0000256" key="1">
    <source>
        <dbReference type="SAM" id="Phobius"/>
    </source>
</evidence>
<keyword evidence="3" id="KW-1185">Reference proteome</keyword>
<dbReference type="Proteomes" id="UP000294684">
    <property type="component" value="Unassembled WGS sequence"/>
</dbReference>
<reference evidence="2 3" key="1">
    <citation type="submission" date="2019-03" db="EMBL/GenBank/DDBJ databases">
        <title>Genomic Encyclopedia of Archaeal and Bacterial Type Strains, Phase II (KMG-II): from individual species to whole genera.</title>
        <authorList>
            <person name="Goeker M."/>
        </authorList>
    </citation>
    <scope>NUCLEOTIDE SEQUENCE [LARGE SCALE GENOMIC DNA]</scope>
    <source>
        <strain evidence="2 3">DSM 21537</strain>
    </source>
</reference>
<proteinExistence type="predicted"/>
<keyword evidence="1" id="KW-0812">Transmembrane</keyword>
<gene>
    <name evidence="2" type="ORF">CLV96_0286</name>
</gene>
<comment type="caution">
    <text evidence="2">The sequence shown here is derived from an EMBL/GenBank/DDBJ whole genome shotgun (WGS) entry which is preliminary data.</text>
</comment>
<evidence type="ECO:0008006" key="4">
    <source>
        <dbReference type="Google" id="ProtNLM"/>
    </source>
</evidence>
<sequence>MKKIGIVFFLLITSFLLADSISEEDIFLYRHSLKEKKFFEAQDMLSKFQNLKIDQTKLELLETELWIAKGEDLYTRKQYRSAFPYYSDAYARWRTNPLIKERYTELSGKLLHDEELPKQSMTQKTFKLPIEKEKEIVYLPTNAEAYFIINSFRIGDLEDQTKYFYGIGGSIFTLLLIQVIINLMLLIRK</sequence>
<organism evidence="2 3">
    <name type="scientific">Leptospira meyeri</name>
    <dbReference type="NCBI Taxonomy" id="29508"/>
    <lineage>
        <taxon>Bacteria</taxon>
        <taxon>Pseudomonadati</taxon>
        <taxon>Spirochaetota</taxon>
        <taxon>Spirochaetia</taxon>
        <taxon>Leptospirales</taxon>
        <taxon>Leptospiraceae</taxon>
        <taxon>Leptospira</taxon>
    </lineage>
</organism>
<name>A0A4R8MQK1_LEPME</name>
<dbReference type="RefSeq" id="WP_004788854.1">
    <property type="nucleotide sequence ID" value="NZ_SORO01000001.1"/>
</dbReference>
<keyword evidence="1" id="KW-1133">Transmembrane helix</keyword>
<dbReference type="OrthoDB" id="328311at2"/>